<evidence type="ECO:0000313" key="2">
    <source>
        <dbReference type="Proteomes" id="UP001209878"/>
    </source>
</evidence>
<accession>A0AAD9L1A7</accession>
<dbReference type="AlphaFoldDB" id="A0AAD9L1A7"/>
<comment type="caution">
    <text evidence="1">The sequence shown here is derived from an EMBL/GenBank/DDBJ whole genome shotgun (WGS) entry which is preliminary data.</text>
</comment>
<reference evidence="1" key="1">
    <citation type="journal article" date="2023" name="Mol. Biol. Evol.">
        <title>Third-Generation Sequencing Reveals the Adaptive Role of the Epigenome in Three Deep-Sea Polychaetes.</title>
        <authorList>
            <person name="Perez M."/>
            <person name="Aroh O."/>
            <person name="Sun Y."/>
            <person name="Lan Y."/>
            <person name="Juniper S.K."/>
            <person name="Young C.R."/>
            <person name="Angers B."/>
            <person name="Qian P.Y."/>
        </authorList>
    </citation>
    <scope>NUCLEOTIDE SEQUENCE</scope>
    <source>
        <strain evidence="1">R07B-5</strain>
    </source>
</reference>
<evidence type="ECO:0000313" key="1">
    <source>
        <dbReference type="EMBL" id="KAK2181392.1"/>
    </source>
</evidence>
<name>A0AAD9L1A7_RIDPI</name>
<dbReference type="PANTHER" id="PTHR34415:SF1">
    <property type="entry name" value="INTEGRASE CATALYTIC DOMAIN-CONTAINING PROTEIN"/>
    <property type="match status" value="1"/>
</dbReference>
<dbReference type="EMBL" id="JAODUO010000401">
    <property type="protein sequence ID" value="KAK2181392.1"/>
    <property type="molecule type" value="Genomic_DNA"/>
</dbReference>
<sequence length="140" mass="16826">MYTWPEPRARRGCREVISCLNHFIQTKVPHTVKHLDLFSDGCRGQNHNHTMLRYIFTLVDQNRFQSIIFHLPIRGHSFFPCDRQFAVIERMKRIKDTAEMYTDWHAMIDAKYMTVEVTGHMIHDYKGHFDKLLKKQLPFF</sequence>
<gene>
    <name evidence="1" type="ORF">NP493_401g04008</name>
</gene>
<protein>
    <submittedName>
        <fullName evidence="1">Uncharacterized protein</fullName>
    </submittedName>
</protein>
<organism evidence="1 2">
    <name type="scientific">Ridgeia piscesae</name>
    <name type="common">Tubeworm</name>
    <dbReference type="NCBI Taxonomy" id="27915"/>
    <lineage>
        <taxon>Eukaryota</taxon>
        <taxon>Metazoa</taxon>
        <taxon>Spiralia</taxon>
        <taxon>Lophotrochozoa</taxon>
        <taxon>Annelida</taxon>
        <taxon>Polychaeta</taxon>
        <taxon>Sedentaria</taxon>
        <taxon>Canalipalpata</taxon>
        <taxon>Sabellida</taxon>
        <taxon>Siboglinidae</taxon>
        <taxon>Ridgeia</taxon>
    </lineage>
</organism>
<dbReference type="Proteomes" id="UP001209878">
    <property type="component" value="Unassembled WGS sequence"/>
</dbReference>
<dbReference type="PANTHER" id="PTHR34415">
    <property type="entry name" value="INTEGRASE CATALYTIC DOMAIN-CONTAINING PROTEIN"/>
    <property type="match status" value="1"/>
</dbReference>
<proteinExistence type="predicted"/>
<keyword evidence="2" id="KW-1185">Reference proteome</keyword>